<keyword evidence="3" id="KW-1003">Cell membrane</keyword>
<keyword evidence="9" id="KW-1185">Reference proteome</keyword>
<organism evidence="8 9">
    <name type="scientific">Marinilactibacillus psychrotolerans</name>
    <dbReference type="NCBI Taxonomy" id="191770"/>
    <lineage>
        <taxon>Bacteria</taxon>
        <taxon>Bacillati</taxon>
        <taxon>Bacillota</taxon>
        <taxon>Bacilli</taxon>
        <taxon>Lactobacillales</taxon>
        <taxon>Carnobacteriaceae</taxon>
        <taxon>Marinilactibacillus</taxon>
    </lineage>
</organism>
<evidence type="ECO:0000313" key="9">
    <source>
        <dbReference type="Proteomes" id="UP001625374"/>
    </source>
</evidence>
<name>A0ABW8UKH7_9LACT</name>
<dbReference type="PANTHER" id="PTHR43663:SF1">
    <property type="entry name" value="CHROMATE TRANSPORTER"/>
    <property type="match status" value="1"/>
</dbReference>
<feature type="transmembrane region" description="Helical" evidence="7">
    <location>
        <begin position="169"/>
        <end position="187"/>
    </location>
</feature>
<evidence type="ECO:0000256" key="3">
    <source>
        <dbReference type="ARBA" id="ARBA00022475"/>
    </source>
</evidence>
<dbReference type="RefSeq" id="WP_192983622.1">
    <property type="nucleotide sequence ID" value="NZ_JABUYJ010000051.1"/>
</dbReference>
<evidence type="ECO:0000256" key="1">
    <source>
        <dbReference type="ARBA" id="ARBA00004651"/>
    </source>
</evidence>
<evidence type="ECO:0000256" key="7">
    <source>
        <dbReference type="SAM" id="Phobius"/>
    </source>
</evidence>
<evidence type="ECO:0000256" key="6">
    <source>
        <dbReference type="ARBA" id="ARBA00023136"/>
    </source>
</evidence>
<protein>
    <submittedName>
        <fullName evidence="8">Chromate transporter</fullName>
    </submittedName>
</protein>
<keyword evidence="6 7" id="KW-0472">Membrane</keyword>
<evidence type="ECO:0000256" key="2">
    <source>
        <dbReference type="ARBA" id="ARBA00005262"/>
    </source>
</evidence>
<dbReference type="InterPro" id="IPR052518">
    <property type="entry name" value="CHR_Transporter"/>
</dbReference>
<dbReference type="InterPro" id="IPR003370">
    <property type="entry name" value="Chromate_transpt"/>
</dbReference>
<evidence type="ECO:0000256" key="5">
    <source>
        <dbReference type="ARBA" id="ARBA00022989"/>
    </source>
</evidence>
<proteinExistence type="inferred from homology"/>
<evidence type="ECO:0000313" key="8">
    <source>
        <dbReference type="EMBL" id="MFL2102351.1"/>
    </source>
</evidence>
<keyword evidence="4 7" id="KW-0812">Transmembrane</keyword>
<accession>A0ABW8UKH7</accession>
<reference evidence="8 9" key="1">
    <citation type="submission" date="2024-08" db="EMBL/GenBank/DDBJ databases">
        <authorList>
            <person name="Arias E."/>
        </authorList>
    </citation>
    <scope>NUCLEOTIDE SEQUENCE [LARGE SCALE GENOMIC DNA]</scope>
    <source>
        <strain evidence="8 9">FAM 24106</strain>
    </source>
</reference>
<feature type="transmembrane region" description="Helical" evidence="7">
    <location>
        <begin position="118"/>
        <end position="140"/>
    </location>
</feature>
<evidence type="ECO:0000256" key="4">
    <source>
        <dbReference type="ARBA" id="ARBA00022692"/>
    </source>
</evidence>
<gene>
    <name evidence="8" type="ORF">ACEN37_03695</name>
</gene>
<dbReference type="Pfam" id="PF02417">
    <property type="entry name" value="Chromate_transp"/>
    <property type="match status" value="1"/>
</dbReference>
<comment type="subcellular location">
    <subcellularLocation>
        <location evidence="1">Cell membrane</location>
        <topology evidence="1">Multi-pass membrane protein</topology>
    </subcellularLocation>
</comment>
<comment type="caution">
    <text evidence="8">The sequence shown here is derived from an EMBL/GenBank/DDBJ whole genome shotgun (WGS) entry which is preliminary data.</text>
</comment>
<feature type="transmembrane region" description="Helical" evidence="7">
    <location>
        <begin position="73"/>
        <end position="97"/>
    </location>
</feature>
<sequence>MIYIKLFLSFFQIGLFSFGGGYAALPLIEQQTIDVNGWITNQQFIDILTLSEMTPGPIAINAATFTGNQIAGIFGGVVATVGVTMPSVIIVLLLAYFYFKYQNIKMVQGIIQGLRPAVVALIASAGLTIFLTAMFGHSTFPFQLKQLKIVSVVLFIVSIFLMRKYKLSPIQIMVLSGVSGIIVYTFLNKLSI</sequence>
<dbReference type="PANTHER" id="PTHR43663">
    <property type="entry name" value="CHROMATE TRANSPORT PROTEIN-RELATED"/>
    <property type="match status" value="1"/>
</dbReference>
<keyword evidence="5 7" id="KW-1133">Transmembrane helix</keyword>
<dbReference type="EMBL" id="JBGQQK010000007">
    <property type="protein sequence ID" value="MFL2102351.1"/>
    <property type="molecule type" value="Genomic_DNA"/>
</dbReference>
<dbReference type="Proteomes" id="UP001625374">
    <property type="component" value="Unassembled WGS sequence"/>
</dbReference>
<comment type="similarity">
    <text evidence="2">Belongs to the chromate ion transporter (CHR) (TC 2.A.51) family.</text>
</comment>